<keyword evidence="2" id="KW-1185">Reference proteome</keyword>
<organism evidence="1 2">
    <name type="scientific">Kitasatospora cathayae</name>
    <dbReference type="NCBI Taxonomy" id="3004092"/>
    <lineage>
        <taxon>Bacteria</taxon>
        <taxon>Bacillati</taxon>
        <taxon>Actinomycetota</taxon>
        <taxon>Actinomycetes</taxon>
        <taxon>Kitasatosporales</taxon>
        <taxon>Streptomycetaceae</taxon>
        <taxon>Kitasatospora</taxon>
    </lineage>
</organism>
<reference evidence="2" key="1">
    <citation type="submission" date="2022-12" db="EMBL/GenBank/DDBJ databases">
        <authorList>
            <person name="Mo P."/>
        </authorList>
    </citation>
    <scope>NUCLEOTIDE SEQUENCE [LARGE SCALE GENOMIC DNA]</scope>
    <source>
        <strain evidence="2">HUAS 3-15</strain>
    </source>
</reference>
<protein>
    <submittedName>
        <fullName evidence="1">Uncharacterized protein</fullName>
    </submittedName>
</protein>
<evidence type="ECO:0000313" key="1">
    <source>
        <dbReference type="EMBL" id="WBP87094.1"/>
    </source>
</evidence>
<dbReference type="Proteomes" id="UP001212821">
    <property type="component" value="Chromosome"/>
</dbReference>
<dbReference type="RefSeq" id="WP_270144236.1">
    <property type="nucleotide sequence ID" value="NZ_CP115450.1"/>
</dbReference>
<dbReference type="EMBL" id="CP115450">
    <property type="protein sequence ID" value="WBP87094.1"/>
    <property type="molecule type" value="Genomic_DNA"/>
</dbReference>
<accession>A0ABY7Q381</accession>
<sequence length="160" mass="17485">MPKLQQRVIEGPFGPIQISHDRWPSVIARVQGAGMPTVTVVPDRDHGAMNINGHDVPTTRARNRTRTAVVGDRAYELRPTSLRRAELRRNGVLIAHARGTYRSYAPGSTIPGLDARVNWSQGIDPTDVAVGQAMLLAFGAGAPGALLRFCLFWYDNFGPN</sequence>
<evidence type="ECO:0000313" key="2">
    <source>
        <dbReference type="Proteomes" id="UP001212821"/>
    </source>
</evidence>
<name>A0ABY7Q381_9ACTN</name>
<gene>
    <name evidence="1" type="ORF">O1G21_15400</name>
</gene>
<proteinExistence type="predicted"/>